<accession>A0ABT2ATH4</accession>
<dbReference type="Pfam" id="PF02321">
    <property type="entry name" value="OEP"/>
    <property type="match status" value="2"/>
</dbReference>
<comment type="caution">
    <text evidence="3">The sequence shown here is derived from an EMBL/GenBank/DDBJ whole genome shotgun (WGS) entry which is preliminary data.</text>
</comment>
<dbReference type="Gene3D" id="1.20.1600.10">
    <property type="entry name" value="Outer membrane efflux proteins (OEP)"/>
    <property type="match status" value="1"/>
</dbReference>
<gene>
    <name evidence="3" type="ORF">NX780_21950</name>
</gene>
<proteinExistence type="inferred from homology"/>
<evidence type="ECO:0000313" key="3">
    <source>
        <dbReference type="EMBL" id="MCS0599013.1"/>
    </source>
</evidence>
<keyword evidence="4" id="KW-1185">Reference proteome</keyword>
<organism evidence="3 4">
    <name type="scientific">Massilia agri</name>
    <dbReference type="NCBI Taxonomy" id="1886785"/>
    <lineage>
        <taxon>Bacteria</taxon>
        <taxon>Pseudomonadati</taxon>
        <taxon>Pseudomonadota</taxon>
        <taxon>Betaproteobacteria</taxon>
        <taxon>Burkholderiales</taxon>
        <taxon>Oxalobacteraceae</taxon>
        <taxon>Telluria group</taxon>
        <taxon>Massilia</taxon>
    </lineage>
</organism>
<dbReference type="SUPFAM" id="SSF56954">
    <property type="entry name" value="Outer membrane efflux proteins (OEP)"/>
    <property type="match status" value="1"/>
</dbReference>
<evidence type="ECO:0000313" key="4">
    <source>
        <dbReference type="Proteomes" id="UP001206572"/>
    </source>
</evidence>
<feature type="chain" id="PRO_5046745842" evidence="2">
    <location>
        <begin position="23"/>
        <end position="434"/>
    </location>
</feature>
<sequence length="434" mass="46715">MHPKRIVVGSLVLLAWALPAAAQLAGDPPVGRAAAVPTVPAAGTLLTLEKAVDMAMAANPSLRASALDIVIAGAGRRQAGLLPNPTISYTTEGTQRGTRTRTFELSQLVELGGKRRARVELAERDSRLALAAASVARAELRADVTAAYFNALGAQEQVRLAQTSLDIASKARAAAEKRVAAGRVSPVELSRAKVAESTARLDLSQADGELLIARGLLTAYWGQAQPGTLALVEPVDELAAVPSLEDLRTRLAGSPQLQRARLQVEREEAQVSVDRAQRMPDVTLVVGRQKDEEMGRTQTVLGVSLPLPLFNRNQGNLQASLARADKARAESDAQQLRLDQTLTSTYQRAQLARDQVRTMRQEILPEAQRVFDAAVIGFEAGKFNFLDVLDAQRTLLQSRAQYVQALYDSYRFSAELGRFADAGTGATNTNRITP</sequence>
<dbReference type="Proteomes" id="UP001206572">
    <property type="component" value="Unassembled WGS sequence"/>
</dbReference>
<protein>
    <submittedName>
        <fullName evidence="3">TolC family protein</fullName>
    </submittedName>
</protein>
<dbReference type="InterPro" id="IPR010131">
    <property type="entry name" value="MdtP/NodT-like"/>
</dbReference>
<dbReference type="RefSeq" id="WP_258830015.1">
    <property type="nucleotide sequence ID" value="NZ_JANUHA010000021.1"/>
</dbReference>
<dbReference type="PANTHER" id="PTHR30203">
    <property type="entry name" value="OUTER MEMBRANE CATION EFFLUX PROTEIN"/>
    <property type="match status" value="1"/>
</dbReference>
<reference evidence="3 4" key="1">
    <citation type="submission" date="2022-08" db="EMBL/GenBank/DDBJ databases">
        <title>Reclassification of Massilia species as members of the genera Telluria, Duganella, Pseudoduganella, Mokoshia gen. nov. and Zemynaea gen. nov. using orthogonal and non-orthogonal genome-based approaches.</title>
        <authorList>
            <person name="Bowman J.P."/>
        </authorList>
    </citation>
    <scope>NUCLEOTIDE SEQUENCE [LARGE SCALE GENOMIC DNA]</scope>
    <source>
        <strain evidence="3 4">JCM 31661</strain>
    </source>
</reference>
<name>A0ABT2ATH4_9BURK</name>
<dbReference type="PANTHER" id="PTHR30203:SF24">
    <property type="entry name" value="BLR4935 PROTEIN"/>
    <property type="match status" value="1"/>
</dbReference>
<dbReference type="InterPro" id="IPR003423">
    <property type="entry name" value="OMP_efflux"/>
</dbReference>
<dbReference type="EMBL" id="JANUHA010000021">
    <property type="protein sequence ID" value="MCS0599013.1"/>
    <property type="molecule type" value="Genomic_DNA"/>
</dbReference>
<evidence type="ECO:0000256" key="1">
    <source>
        <dbReference type="ARBA" id="ARBA00007613"/>
    </source>
</evidence>
<feature type="signal peptide" evidence="2">
    <location>
        <begin position="1"/>
        <end position="22"/>
    </location>
</feature>
<evidence type="ECO:0000256" key="2">
    <source>
        <dbReference type="SAM" id="SignalP"/>
    </source>
</evidence>
<keyword evidence="2" id="KW-0732">Signal</keyword>
<comment type="similarity">
    <text evidence="1">Belongs to the outer membrane factor (OMF) (TC 1.B.17) family.</text>
</comment>